<dbReference type="AlphaFoldDB" id="A0A5Q2N1C9"/>
<reference evidence="8" key="1">
    <citation type="submission" date="2019-11" db="EMBL/GenBank/DDBJ databases">
        <title>Genome sequence of Heliorestis convoluta strain HH, an alkaliphilic and minimalistic phototrophic bacterium from a soda lake in Egypt.</title>
        <authorList>
            <person name="Dewey E.D."/>
            <person name="Stokes L.M."/>
            <person name="Burchell B.M."/>
            <person name="Shaffer K.N."/>
            <person name="Huntington A.M."/>
            <person name="Baker J.M."/>
            <person name="Nadendla S."/>
            <person name="Giglio M.G."/>
            <person name="Touchman J.W."/>
            <person name="Blankenship R.E."/>
            <person name="Madigan M.T."/>
            <person name="Sattley W.M."/>
        </authorList>
    </citation>
    <scope>NUCLEOTIDE SEQUENCE [LARGE SCALE GENOMIC DNA]</scope>
    <source>
        <strain evidence="8">HH</strain>
    </source>
</reference>
<evidence type="ECO:0008006" key="9">
    <source>
        <dbReference type="Google" id="ProtNLM"/>
    </source>
</evidence>
<evidence type="ECO:0000256" key="4">
    <source>
        <dbReference type="ARBA" id="ARBA00022989"/>
    </source>
</evidence>
<evidence type="ECO:0000256" key="1">
    <source>
        <dbReference type="ARBA" id="ARBA00004308"/>
    </source>
</evidence>
<keyword evidence="4 6" id="KW-1133">Transmembrane helix</keyword>
<comment type="subcellular location">
    <subcellularLocation>
        <location evidence="1">Endomembrane system</location>
    </subcellularLocation>
</comment>
<dbReference type="EMBL" id="CP045875">
    <property type="protein sequence ID" value="QGG48808.1"/>
    <property type="molecule type" value="Genomic_DNA"/>
</dbReference>
<evidence type="ECO:0000256" key="2">
    <source>
        <dbReference type="ARBA" id="ARBA00008053"/>
    </source>
</evidence>
<dbReference type="InterPro" id="IPR007383">
    <property type="entry name" value="DUF445"/>
</dbReference>
<evidence type="ECO:0000256" key="5">
    <source>
        <dbReference type="ARBA" id="ARBA00023136"/>
    </source>
</evidence>
<name>A0A5Q2N1C9_9FIRM</name>
<keyword evidence="5 6" id="KW-0472">Membrane</keyword>
<evidence type="ECO:0000313" key="8">
    <source>
        <dbReference type="Proteomes" id="UP000366051"/>
    </source>
</evidence>
<protein>
    <recommendedName>
        <fullName evidence="9">DUF445 family protein</fullName>
    </recommendedName>
</protein>
<feature type="transmembrane region" description="Helical" evidence="6">
    <location>
        <begin position="170"/>
        <end position="192"/>
    </location>
</feature>
<dbReference type="Proteomes" id="UP000366051">
    <property type="component" value="Chromosome"/>
</dbReference>
<dbReference type="PANTHER" id="PTHR35791">
    <property type="entry name" value="UPF0754 MEMBRANE PROTEIN YHEB"/>
    <property type="match status" value="1"/>
</dbReference>
<gene>
    <name evidence="7" type="ORF">FTV88_2719</name>
</gene>
<proteinExistence type="inferred from homology"/>
<dbReference type="RefSeq" id="WP_162008037.1">
    <property type="nucleotide sequence ID" value="NZ_CP045875.1"/>
</dbReference>
<dbReference type="PANTHER" id="PTHR35791:SF1">
    <property type="entry name" value="UPF0754 MEMBRANE PROTEIN YHEB"/>
    <property type="match status" value="1"/>
</dbReference>
<dbReference type="GO" id="GO:0012505">
    <property type="term" value="C:endomembrane system"/>
    <property type="evidence" value="ECO:0007669"/>
    <property type="project" value="UniProtKB-SubCell"/>
</dbReference>
<evidence type="ECO:0000313" key="7">
    <source>
        <dbReference type="EMBL" id="QGG48808.1"/>
    </source>
</evidence>
<evidence type="ECO:0000256" key="6">
    <source>
        <dbReference type="SAM" id="Phobius"/>
    </source>
</evidence>
<accession>A0A5Q2N1C9</accession>
<sequence>MPIIGAVIGWFTNLLAVSMLFRPYHPIVLPGLPWTIQGLIPRRQGEMAIKVGEIVEEQLLSQDDLMARINTQETREKLSRSLSEVISARLAERVPAFLPLGIRQVLTELSRDLVKKEAPAVLDRMARQLDTSIREHISIKEMVEERIRSLDLKEMEQLVLRVASKELRHIVVLGGALGFLVGLIQALVSYMIRLWLL</sequence>
<dbReference type="KEGG" id="hcv:FTV88_2719"/>
<evidence type="ECO:0000256" key="3">
    <source>
        <dbReference type="ARBA" id="ARBA00022692"/>
    </source>
</evidence>
<comment type="similarity">
    <text evidence="2">Belongs to the UPF0754 family.</text>
</comment>
<organism evidence="7 8">
    <name type="scientific">Heliorestis convoluta</name>
    <dbReference type="NCBI Taxonomy" id="356322"/>
    <lineage>
        <taxon>Bacteria</taxon>
        <taxon>Bacillati</taxon>
        <taxon>Bacillota</taxon>
        <taxon>Clostridia</taxon>
        <taxon>Eubacteriales</taxon>
        <taxon>Heliobacteriaceae</taxon>
        <taxon>Heliorestis</taxon>
    </lineage>
</organism>
<keyword evidence="8" id="KW-1185">Reference proteome</keyword>
<dbReference type="Pfam" id="PF04286">
    <property type="entry name" value="DUF445"/>
    <property type="match status" value="1"/>
</dbReference>
<keyword evidence="3 6" id="KW-0812">Transmembrane</keyword>